<evidence type="ECO:0000313" key="7">
    <source>
        <dbReference type="EMBL" id="SJM68811.1"/>
    </source>
</evidence>
<dbReference type="InterPro" id="IPR000551">
    <property type="entry name" value="MerR-type_HTH_dom"/>
</dbReference>
<dbReference type="InterPro" id="IPR015358">
    <property type="entry name" value="Tscrpt_reg_MerR_DNA-bd"/>
</dbReference>
<name>A0A1R4GKS2_BREDI</name>
<dbReference type="InterPro" id="IPR011789">
    <property type="entry name" value="CueR"/>
</dbReference>
<gene>
    <name evidence="7" type="ORF">FM111_13625</name>
</gene>
<accession>A0A1R4GKS2</accession>
<comment type="subcellular location">
    <subcellularLocation>
        <location evidence="1">Cytoplasm</location>
    </subcellularLocation>
</comment>
<evidence type="ECO:0000256" key="4">
    <source>
        <dbReference type="ARBA" id="ARBA00023125"/>
    </source>
</evidence>
<dbReference type="PRINTS" id="PR00040">
    <property type="entry name" value="HTHMERR"/>
</dbReference>
<evidence type="ECO:0000256" key="3">
    <source>
        <dbReference type="ARBA" id="ARBA00023015"/>
    </source>
</evidence>
<keyword evidence="2" id="KW-0963">Cytoplasm</keyword>
<dbReference type="PANTHER" id="PTHR30204:SF94">
    <property type="entry name" value="HEAVY METAL-DEPENDENT TRANSCRIPTIONAL REGULATOR HI_0293-RELATED"/>
    <property type="match status" value="1"/>
</dbReference>
<evidence type="ECO:0000256" key="2">
    <source>
        <dbReference type="ARBA" id="ARBA00022490"/>
    </source>
</evidence>
<dbReference type="Pfam" id="PF09278">
    <property type="entry name" value="MerR-DNA-bind"/>
    <property type="match status" value="1"/>
</dbReference>
<organism evidence="7 8">
    <name type="scientific">Brevundimonas diminuta 3F5N</name>
    <dbReference type="NCBI Taxonomy" id="1255603"/>
    <lineage>
        <taxon>Bacteria</taxon>
        <taxon>Pseudomonadati</taxon>
        <taxon>Pseudomonadota</taxon>
        <taxon>Alphaproteobacteria</taxon>
        <taxon>Caulobacterales</taxon>
        <taxon>Caulobacteraceae</taxon>
        <taxon>Brevundimonas</taxon>
    </lineage>
</organism>
<dbReference type="OrthoDB" id="9802944at2"/>
<keyword evidence="4" id="KW-0238">DNA-binding</keyword>
<dbReference type="Pfam" id="PF00376">
    <property type="entry name" value="MerR"/>
    <property type="match status" value="1"/>
</dbReference>
<dbReference type="CDD" id="cd01108">
    <property type="entry name" value="HTH_CueR"/>
    <property type="match status" value="1"/>
</dbReference>
<evidence type="ECO:0000256" key="5">
    <source>
        <dbReference type="ARBA" id="ARBA00023163"/>
    </source>
</evidence>
<sequence>MNIGKAAQATGVTAKMIRYYEAQGLIRPADRTDGNYRDFSERDLNDLRFIRRARGLGFSIEEISRLLSLWRDNARPSREVKAMAEKHLIDLDARILEMREMADTLRHLASCCAGDERPDCPILSDLAGDPSQDAAGATA</sequence>
<dbReference type="EMBL" id="FUIE01000079">
    <property type="protein sequence ID" value="SJM68811.1"/>
    <property type="molecule type" value="Genomic_DNA"/>
</dbReference>
<dbReference type="Proteomes" id="UP000195766">
    <property type="component" value="Unassembled WGS sequence"/>
</dbReference>
<evidence type="ECO:0000259" key="6">
    <source>
        <dbReference type="PROSITE" id="PS50937"/>
    </source>
</evidence>
<dbReference type="GO" id="GO:0045893">
    <property type="term" value="P:positive regulation of DNA-templated transcription"/>
    <property type="evidence" value="ECO:0007669"/>
    <property type="project" value="InterPro"/>
</dbReference>
<dbReference type="NCBIfam" id="TIGR02044">
    <property type="entry name" value="CueR"/>
    <property type="match status" value="1"/>
</dbReference>
<dbReference type="GO" id="GO:0003677">
    <property type="term" value="F:DNA binding"/>
    <property type="evidence" value="ECO:0007669"/>
    <property type="project" value="UniProtKB-KW"/>
</dbReference>
<dbReference type="GO" id="GO:0003700">
    <property type="term" value="F:DNA-binding transcription factor activity"/>
    <property type="evidence" value="ECO:0007669"/>
    <property type="project" value="InterPro"/>
</dbReference>
<dbReference type="InterPro" id="IPR009061">
    <property type="entry name" value="DNA-bd_dom_put_sf"/>
</dbReference>
<keyword evidence="5" id="KW-0804">Transcription</keyword>
<dbReference type="PROSITE" id="PS50937">
    <property type="entry name" value="HTH_MERR_2"/>
    <property type="match status" value="1"/>
</dbReference>
<protein>
    <submittedName>
        <fullName evidence="7">Cu(I)-responsive transcriptional regulator</fullName>
    </submittedName>
</protein>
<proteinExistence type="predicted"/>
<dbReference type="RefSeq" id="WP_087141509.1">
    <property type="nucleotide sequence ID" value="NZ_FUIE01000079.1"/>
</dbReference>
<reference evidence="7 8" key="1">
    <citation type="submission" date="2017-02" db="EMBL/GenBank/DDBJ databases">
        <authorList>
            <person name="Peterson S.W."/>
        </authorList>
    </citation>
    <scope>NUCLEOTIDE SEQUENCE [LARGE SCALE GENOMIC DNA]</scope>
    <source>
        <strain evidence="7 8">3F5N</strain>
    </source>
</reference>
<dbReference type="SUPFAM" id="SSF46955">
    <property type="entry name" value="Putative DNA-binding domain"/>
    <property type="match status" value="1"/>
</dbReference>
<evidence type="ECO:0000313" key="8">
    <source>
        <dbReference type="Proteomes" id="UP000195766"/>
    </source>
</evidence>
<dbReference type="SMART" id="SM00422">
    <property type="entry name" value="HTH_MERR"/>
    <property type="match status" value="1"/>
</dbReference>
<dbReference type="Gene3D" id="1.10.1660.10">
    <property type="match status" value="1"/>
</dbReference>
<dbReference type="GO" id="GO:0005737">
    <property type="term" value="C:cytoplasm"/>
    <property type="evidence" value="ECO:0007669"/>
    <property type="project" value="UniProtKB-SubCell"/>
</dbReference>
<evidence type="ECO:0000256" key="1">
    <source>
        <dbReference type="ARBA" id="ARBA00004496"/>
    </source>
</evidence>
<dbReference type="AlphaFoldDB" id="A0A1R4GKS2"/>
<dbReference type="PROSITE" id="PS00552">
    <property type="entry name" value="HTH_MERR_1"/>
    <property type="match status" value="1"/>
</dbReference>
<feature type="domain" description="HTH merR-type" evidence="6">
    <location>
        <begin position="1"/>
        <end position="69"/>
    </location>
</feature>
<dbReference type="PANTHER" id="PTHR30204">
    <property type="entry name" value="REDOX-CYCLING DRUG-SENSING TRANSCRIPTIONAL ACTIVATOR SOXR"/>
    <property type="match status" value="1"/>
</dbReference>
<dbReference type="InterPro" id="IPR047057">
    <property type="entry name" value="MerR_fam"/>
</dbReference>
<dbReference type="GO" id="GO:0005507">
    <property type="term" value="F:copper ion binding"/>
    <property type="evidence" value="ECO:0007669"/>
    <property type="project" value="InterPro"/>
</dbReference>
<keyword evidence="3" id="KW-0805">Transcription regulation</keyword>